<name>A0A6J4UFW6_9BACT</name>
<dbReference type="Gene3D" id="3.40.50.300">
    <property type="entry name" value="P-loop containing nucleotide triphosphate hydrolases"/>
    <property type="match status" value="2"/>
</dbReference>
<dbReference type="InterPro" id="IPR006555">
    <property type="entry name" value="ATP-dep_Helicase_C"/>
</dbReference>
<feature type="non-terminal residue" evidence="7">
    <location>
        <position position="1"/>
    </location>
</feature>
<proteinExistence type="inferred from homology"/>
<keyword evidence="1" id="KW-0547">Nucleotide-binding</keyword>
<keyword evidence="2" id="KW-0378">Hydrolase</keyword>
<evidence type="ECO:0000313" key="7">
    <source>
        <dbReference type="EMBL" id="CAA9549273.1"/>
    </source>
</evidence>
<keyword evidence="3" id="KW-0067">ATP-binding</keyword>
<dbReference type="EMBL" id="CADCWM010000222">
    <property type="protein sequence ID" value="CAA9549273.1"/>
    <property type="molecule type" value="Genomic_DNA"/>
</dbReference>
<dbReference type="GO" id="GO:0006139">
    <property type="term" value="P:nucleobase-containing compound metabolic process"/>
    <property type="evidence" value="ECO:0007669"/>
    <property type="project" value="InterPro"/>
</dbReference>
<feature type="domain" description="Helicase ATP-binding" evidence="6">
    <location>
        <begin position="1"/>
        <end position="91"/>
    </location>
</feature>
<dbReference type="GO" id="GO:0016818">
    <property type="term" value="F:hydrolase activity, acting on acid anhydrides, in phosphorus-containing anhydrides"/>
    <property type="evidence" value="ECO:0007669"/>
    <property type="project" value="InterPro"/>
</dbReference>
<evidence type="ECO:0000259" key="6">
    <source>
        <dbReference type="PROSITE" id="PS51193"/>
    </source>
</evidence>
<dbReference type="SMART" id="SM00491">
    <property type="entry name" value="HELICc2"/>
    <property type="match status" value="1"/>
</dbReference>
<evidence type="ECO:0000256" key="1">
    <source>
        <dbReference type="ARBA" id="ARBA00022741"/>
    </source>
</evidence>
<protein>
    <submittedName>
        <fullName evidence="7">DinG family ATP-dependent helicase YoaA</fullName>
    </submittedName>
</protein>
<dbReference type="PANTHER" id="PTHR11472">
    <property type="entry name" value="DNA REPAIR DEAD HELICASE RAD3/XP-D SUBFAMILY MEMBER"/>
    <property type="match status" value="1"/>
</dbReference>
<dbReference type="AlphaFoldDB" id="A0A6J4UFW6"/>
<evidence type="ECO:0000256" key="2">
    <source>
        <dbReference type="ARBA" id="ARBA00022801"/>
    </source>
</evidence>
<dbReference type="PROSITE" id="PS51193">
    <property type="entry name" value="HELICASE_ATP_BIND_2"/>
    <property type="match status" value="1"/>
</dbReference>
<comment type="similarity">
    <text evidence="4">Belongs to the helicase family. DinG subfamily.</text>
</comment>
<accession>A0A6J4UFW6</accession>
<dbReference type="InterPro" id="IPR027417">
    <property type="entry name" value="P-loop_NTPase"/>
</dbReference>
<dbReference type="Pfam" id="PF13307">
    <property type="entry name" value="Helicase_C_2"/>
    <property type="match status" value="1"/>
</dbReference>
<sequence>FLYRARRGAESAHVVVVNHALLLSDLGTDGGILPPYRHLIIDEAHGLEAEATRQLGFEVDAPRLALHLDALGRAEGTRGEGRRARGEEARGGSGDPLGELRARLNVTKGKAAREAGSRVGEAAAQARAAVATAREAGVAFFARLAAFVARHGGEGGGYDQRLRLIDDLRAADDWREVEVAWDGLHAPLLTIGEALTATLLALDAVGEELEGREDIIMELTLALRANAEIRLHAGAAVARPDPGMVYWIEAGGGGGGGAGRIGLHAAPLHVGQALREGLFGPKRSTVLTSATLATEGSFAFVRERLGLADNEAVRELRVPSPFDYARNVLLLLPDDIPEPGAPNHQKGLNEALIRLCAATEGRALVLFTSYNALQTTYRAIKAPLERAGVLVLGQRIDGGPRQILDRFRSNPGTVLLGTSSFWEGVDVVGDALSTLVITRLPFAVPTDPVFAARSEGFADPF</sequence>
<dbReference type="GO" id="GO:0005524">
    <property type="term" value="F:ATP binding"/>
    <property type="evidence" value="ECO:0007669"/>
    <property type="project" value="UniProtKB-KW"/>
</dbReference>
<organism evidence="7">
    <name type="scientific">uncultured Thermomicrobiales bacterium</name>
    <dbReference type="NCBI Taxonomy" id="1645740"/>
    <lineage>
        <taxon>Bacteria</taxon>
        <taxon>Pseudomonadati</taxon>
        <taxon>Thermomicrobiota</taxon>
        <taxon>Thermomicrobia</taxon>
        <taxon>Thermomicrobiales</taxon>
        <taxon>environmental samples</taxon>
    </lineage>
</organism>
<evidence type="ECO:0000256" key="5">
    <source>
        <dbReference type="SAM" id="MobiDB-lite"/>
    </source>
</evidence>
<dbReference type="PANTHER" id="PTHR11472:SF34">
    <property type="entry name" value="REGULATOR OF TELOMERE ELONGATION HELICASE 1"/>
    <property type="match status" value="1"/>
</dbReference>
<keyword evidence="7" id="KW-0347">Helicase</keyword>
<evidence type="ECO:0000256" key="4">
    <source>
        <dbReference type="ARBA" id="ARBA00038058"/>
    </source>
</evidence>
<dbReference type="GO" id="GO:0003678">
    <property type="term" value="F:DNA helicase activity"/>
    <property type="evidence" value="ECO:0007669"/>
    <property type="project" value="TreeGrafter"/>
</dbReference>
<dbReference type="InterPro" id="IPR014013">
    <property type="entry name" value="Helic_SF1/SF2_ATP-bd_DinG/Rad3"/>
</dbReference>
<feature type="non-terminal residue" evidence="7">
    <location>
        <position position="461"/>
    </location>
</feature>
<evidence type="ECO:0000256" key="3">
    <source>
        <dbReference type="ARBA" id="ARBA00022840"/>
    </source>
</evidence>
<dbReference type="SUPFAM" id="SSF52540">
    <property type="entry name" value="P-loop containing nucleoside triphosphate hydrolases"/>
    <property type="match status" value="1"/>
</dbReference>
<reference evidence="7" key="1">
    <citation type="submission" date="2020-02" db="EMBL/GenBank/DDBJ databases">
        <authorList>
            <person name="Meier V. D."/>
        </authorList>
    </citation>
    <scope>NUCLEOTIDE SEQUENCE</scope>
    <source>
        <strain evidence="7">AVDCRST_MAG88</strain>
    </source>
</reference>
<dbReference type="GO" id="GO:0003676">
    <property type="term" value="F:nucleic acid binding"/>
    <property type="evidence" value="ECO:0007669"/>
    <property type="project" value="InterPro"/>
</dbReference>
<dbReference type="InterPro" id="IPR045028">
    <property type="entry name" value="DinG/Rad3-like"/>
</dbReference>
<feature type="compositionally biased region" description="Basic and acidic residues" evidence="5">
    <location>
        <begin position="75"/>
        <end position="90"/>
    </location>
</feature>
<gene>
    <name evidence="7" type="ORF">AVDCRST_MAG88-647</name>
</gene>
<feature type="region of interest" description="Disordered" evidence="5">
    <location>
        <begin position="75"/>
        <end position="96"/>
    </location>
</feature>